<gene>
    <name evidence="7" type="ORF">ACFSNC_12445</name>
</gene>
<keyword evidence="4" id="KW-0677">Repeat</keyword>
<dbReference type="PRINTS" id="PR00313">
    <property type="entry name" value="CABNDNGRPT"/>
</dbReference>
<dbReference type="InterPro" id="IPR013858">
    <property type="entry name" value="Peptidase_M10B_C"/>
</dbReference>
<feature type="region of interest" description="Disordered" evidence="5">
    <location>
        <begin position="1"/>
        <end position="28"/>
    </location>
</feature>
<protein>
    <submittedName>
        <fullName evidence="7">M10 family metallopeptidase C-terminal domain-containing protein</fullName>
    </submittedName>
</protein>
<evidence type="ECO:0000256" key="1">
    <source>
        <dbReference type="ARBA" id="ARBA00001913"/>
    </source>
</evidence>
<feature type="domain" description="Peptidase M10 serralysin C-terminal" evidence="6">
    <location>
        <begin position="280"/>
        <end position="427"/>
    </location>
</feature>
<evidence type="ECO:0000256" key="5">
    <source>
        <dbReference type="SAM" id="MobiDB-lite"/>
    </source>
</evidence>
<comment type="cofactor">
    <cofactor evidence="1">
        <name>Ca(2+)</name>
        <dbReference type="ChEBI" id="CHEBI:29108"/>
    </cofactor>
</comment>
<evidence type="ECO:0000313" key="7">
    <source>
        <dbReference type="EMBL" id="MFD2141218.1"/>
    </source>
</evidence>
<comment type="subcellular location">
    <subcellularLocation>
        <location evidence="2">Secreted</location>
    </subcellularLocation>
</comment>
<dbReference type="Proteomes" id="UP001597299">
    <property type="component" value="Unassembled WGS sequence"/>
</dbReference>
<dbReference type="Pfam" id="PF08548">
    <property type="entry name" value="Peptidase_M10_C"/>
    <property type="match status" value="1"/>
</dbReference>
<dbReference type="InterPro" id="IPR018511">
    <property type="entry name" value="Hemolysin-typ_Ca-bd_CS"/>
</dbReference>
<dbReference type="Gene3D" id="2.150.10.10">
    <property type="entry name" value="Serralysin-like metalloprotease, C-terminal"/>
    <property type="match status" value="3"/>
</dbReference>
<dbReference type="SUPFAM" id="SSF55486">
    <property type="entry name" value="Metalloproteases ('zincins'), catalytic domain"/>
    <property type="match status" value="1"/>
</dbReference>
<keyword evidence="3" id="KW-0964">Secreted</keyword>
<dbReference type="InterPro" id="IPR001343">
    <property type="entry name" value="Hemolysn_Ca-bd"/>
</dbReference>
<accession>A0ABW4YY59</accession>
<dbReference type="EMBL" id="JBHUHD010000001">
    <property type="protein sequence ID" value="MFD2141218.1"/>
    <property type="molecule type" value="Genomic_DNA"/>
</dbReference>
<evidence type="ECO:0000313" key="8">
    <source>
        <dbReference type="Proteomes" id="UP001597299"/>
    </source>
</evidence>
<sequence>MSHSEALDERGHLDDGIDPSPAPDNGLAGNSLAAAAAAAPVDKTGNPYIDGLIYGVRWTSAPTFSFPTATSQYPFGYGMNNQYNYHELQNNFAPVTQQQQNATRAALIGQVVGNTTQVQTYNSVSAFTKLAISEQGGLGQGANGLGDIRLAISSAANPTAYGYYPRQSSNPETDRGESGDIWFGTVYNGTEFDYRKPVLGNYAYYALVHELGHTLGLKHGHDGGAGFTLLPEDRDAVEFSLMSYRSYPGGPLNYLTVETYGHPQTYMMIDILALQTLYGANYDYNNGNTAYSWNPSTGQMSVNGVGQGVPGANRILLTIWDGGGTDIYDMSNYPAGVAIDLDPGSWSITSQQQRSDLGYGHLALGTVYNSYLFNGDPASLIENALGGGGNDTLHGNAGHNVLNGNGGADSMAGRDGDDSYVVDHSDDTVVETANQGTDTVYVRFSGYVLPANVEQGKAEEGFGNIELRGNDLANLLAGNAGSNALYGGADADVLYGMGGNDHLDGGSGGDALIGGTGNDTYIVDSLSDVVYEAPAQGTDTLWTSVSRGLDNDFENIVLFGTATDAGGNGRNNIVTGNELGNNLYGGGGADSLYGHDGNDRLFGESGNDYMTGGKGTDAYYGGLGYDYAIIEQGGGVDYFVDWNVTRDRVVFDSAIFASLEVALAAAFQSETDVVIWDGSDGIVLQNAKLASLTDSNFLFV</sequence>
<evidence type="ECO:0000259" key="6">
    <source>
        <dbReference type="Pfam" id="PF08548"/>
    </source>
</evidence>
<feature type="compositionally biased region" description="Basic and acidic residues" evidence="5">
    <location>
        <begin position="1"/>
        <end position="15"/>
    </location>
</feature>
<keyword evidence="8" id="KW-1185">Reference proteome</keyword>
<name>A0ABW4YY59_9HYPH</name>
<dbReference type="InterPro" id="IPR034033">
    <property type="entry name" value="Serralysin-like"/>
</dbReference>
<dbReference type="InterPro" id="IPR024079">
    <property type="entry name" value="MetalloPept_cat_dom_sf"/>
</dbReference>
<evidence type="ECO:0000256" key="3">
    <source>
        <dbReference type="ARBA" id="ARBA00022525"/>
    </source>
</evidence>
<reference evidence="8" key="1">
    <citation type="journal article" date="2019" name="Int. J. Syst. Evol. Microbiol.">
        <title>The Global Catalogue of Microorganisms (GCM) 10K type strain sequencing project: providing services to taxonomists for standard genome sequencing and annotation.</title>
        <authorList>
            <consortium name="The Broad Institute Genomics Platform"/>
            <consortium name="The Broad Institute Genome Sequencing Center for Infectious Disease"/>
            <person name="Wu L."/>
            <person name="Ma J."/>
        </authorList>
    </citation>
    <scope>NUCLEOTIDE SEQUENCE [LARGE SCALE GENOMIC DNA]</scope>
    <source>
        <strain evidence="8">CCM 7435</strain>
    </source>
</reference>
<dbReference type="SUPFAM" id="SSF51120">
    <property type="entry name" value="beta-Roll"/>
    <property type="match status" value="3"/>
</dbReference>
<dbReference type="Gene3D" id="3.40.390.10">
    <property type="entry name" value="Collagenase (Catalytic Domain)"/>
    <property type="match status" value="1"/>
</dbReference>
<dbReference type="InterPro" id="IPR011049">
    <property type="entry name" value="Serralysin-like_metalloprot_C"/>
</dbReference>
<dbReference type="PROSITE" id="PS00330">
    <property type="entry name" value="HEMOLYSIN_CALCIUM"/>
    <property type="match status" value="2"/>
</dbReference>
<comment type="caution">
    <text evidence="7">The sequence shown here is derived from an EMBL/GenBank/DDBJ whole genome shotgun (WGS) entry which is preliminary data.</text>
</comment>
<dbReference type="RefSeq" id="WP_213350262.1">
    <property type="nucleotide sequence ID" value="NZ_JAHBGB010000002.1"/>
</dbReference>
<dbReference type="CDD" id="cd04277">
    <property type="entry name" value="ZnMc_serralysin_like"/>
    <property type="match status" value="1"/>
</dbReference>
<feature type="region of interest" description="Disordered" evidence="5">
    <location>
        <begin position="398"/>
        <end position="418"/>
    </location>
</feature>
<proteinExistence type="predicted"/>
<dbReference type="InterPro" id="IPR050557">
    <property type="entry name" value="RTX_toxin/Mannuronan_C5-epim"/>
</dbReference>
<dbReference type="Pfam" id="PF00353">
    <property type="entry name" value="HemolysinCabind"/>
    <property type="match status" value="3"/>
</dbReference>
<evidence type="ECO:0000256" key="2">
    <source>
        <dbReference type="ARBA" id="ARBA00004613"/>
    </source>
</evidence>
<organism evidence="7 8">
    <name type="scientific">Ancylobacter oerskovii</name>
    <dbReference type="NCBI Taxonomy" id="459519"/>
    <lineage>
        <taxon>Bacteria</taxon>
        <taxon>Pseudomonadati</taxon>
        <taxon>Pseudomonadota</taxon>
        <taxon>Alphaproteobacteria</taxon>
        <taxon>Hyphomicrobiales</taxon>
        <taxon>Xanthobacteraceae</taxon>
        <taxon>Ancylobacter</taxon>
    </lineage>
</organism>
<evidence type="ECO:0000256" key="4">
    <source>
        <dbReference type="ARBA" id="ARBA00022737"/>
    </source>
</evidence>
<dbReference type="PANTHER" id="PTHR38340">
    <property type="entry name" value="S-LAYER PROTEIN"/>
    <property type="match status" value="1"/>
</dbReference>
<dbReference type="PANTHER" id="PTHR38340:SF1">
    <property type="entry name" value="S-LAYER PROTEIN"/>
    <property type="match status" value="1"/>
</dbReference>